<dbReference type="STRING" id="1801748.A3B84_00295"/>
<dbReference type="EMBL" id="MFTY01000004">
    <property type="protein sequence ID" value="OGI71677.1"/>
    <property type="molecule type" value="Genomic_DNA"/>
</dbReference>
<protein>
    <submittedName>
        <fullName evidence="2">Uncharacterized protein</fullName>
    </submittedName>
</protein>
<reference evidence="2 3" key="1">
    <citation type="journal article" date="2016" name="Nat. Commun.">
        <title>Thousands of microbial genomes shed light on interconnected biogeochemical processes in an aquifer system.</title>
        <authorList>
            <person name="Anantharaman K."/>
            <person name="Brown C.T."/>
            <person name="Hug L.A."/>
            <person name="Sharon I."/>
            <person name="Castelle C.J."/>
            <person name="Probst A.J."/>
            <person name="Thomas B.C."/>
            <person name="Singh A."/>
            <person name="Wilkins M.J."/>
            <person name="Karaoz U."/>
            <person name="Brodie E.L."/>
            <person name="Williams K.H."/>
            <person name="Hubbard S.S."/>
            <person name="Banfield J.F."/>
        </authorList>
    </citation>
    <scope>NUCLEOTIDE SEQUENCE [LARGE SCALE GENOMIC DNA]</scope>
</reference>
<dbReference type="Proteomes" id="UP000177112">
    <property type="component" value="Unassembled WGS sequence"/>
</dbReference>
<sequence>MKNFIKENRFKSLFILLFFVFIILYFLNNTNKNNNTEVKKLFSGNDVSSTTQITCTYPQILNTNYYNNEISHNLPKPETNPLIFTFSKIDNPQMGQLSYIDSTQTITNVPIIKINEDEEKITYIDGMGTYLTTHTIYKKLGVSVFTKSVSLLGIPSGSLAMGTCVGY</sequence>
<evidence type="ECO:0000313" key="2">
    <source>
        <dbReference type="EMBL" id="OGI71677.1"/>
    </source>
</evidence>
<accession>A0A1F6VPQ2</accession>
<feature type="transmembrane region" description="Helical" evidence="1">
    <location>
        <begin position="12"/>
        <end position="28"/>
    </location>
</feature>
<keyword evidence="1" id="KW-0472">Membrane</keyword>
<dbReference type="AlphaFoldDB" id="A0A1F6VPQ2"/>
<evidence type="ECO:0000313" key="3">
    <source>
        <dbReference type="Proteomes" id="UP000177112"/>
    </source>
</evidence>
<keyword evidence="1" id="KW-0812">Transmembrane</keyword>
<organism evidence="2 3">
    <name type="scientific">Candidatus Nomurabacteria bacterium RIFCSPHIGHO2_02_FULL_35_13</name>
    <dbReference type="NCBI Taxonomy" id="1801748"/>
    <lineage>
        <taxon>Bacteria</taxon>
        <taxon>Candidatus Nomuraibacteriota</taxon>
    </lineage>
</organism>
<gene>
    <name evidence="2" type="ORF">A3B84_00295</name>
</gene>
<keyword evidence="1" id="KW-1133">Transmembrane helix</keyword>
<name>A0A1F6VPQ2_9BACT</name>
<proteinExistence type="predicted"/>
<comment type="caution">
    <text evidence="2">The sequence shown here is derived from an EMBL/GenBank/DDBJ whole genome shotgun (WGS) entry which is preliminary data.</text>
</comment>
<evidence type="ECO:0000256" key="1">
    <source>
        <dbReference type="SAM" id="Phobius"/>
    </source>
</evidence>